<evidence type="ECO:0000313" key="16">
    <source>
        <dbReference type="EMBL" id="MCD9558510.1"/>
    </source>
</evidence>
<dbReference type="InterPro" id="IPR018040">
    <property type="entry name" value="Pectinesterase_Tyr_AS"/>
</dbReference>
<dbReference type="InterPro" id="IPR035513">
    <property type="entry name" value="Invertase/methylesterase_inhib"/>
</dbReference>
<keyword evidence="6 14" id="KW-0134">Cell wall</keyword>
<dbReference type="NCBIfam" id="TIGR01614">
    <property type="entry name" value="PME_inhib"/>
    <property type="match status" value="1"/>
</dbReference>
<name>A0ABS8UJ99_DATST</name>
<dbReference type="CDD" id="cd15798">
    <property type="entry name" value="PMEI-like_3"/>
    <property type="match status" value="1"/>
</dbReference>
<evidence type="ECO:0000256" key="10">
    <source>
        <dbReference type="ARBA" id="ARBA00023085"/>
    </source>
</evidence>
<feature type="signal peptide" evidence="14">
    <location>
        <begin position="1"/>
        <end position="26"/>
    </location>
</feature>
<evidence type="ECO:0000256" key="13">
    <source>
        <dbReference type="PROSITE-ProRule" id="PRU10040"/>
    </source>
</evidence>
<dbReference type="SMART" id="SM00856">
    <property type="entry name" value="PMEI"/>
    <property type="match status" value="1"/>
</dbReference>
<keyword evidence="17" id="KW-1185">Reference proteome</keyword>
<dbReference type="SUPFAM" id="SSF51126">
    <property type="entry name" value="Pectin lyase-like"/>
    <property type="match status" value="1"/>
</dbReference>
<dbReference type="Pfam" id="PF04043">
    <property type="entry name" value="PMEI"/>
    <property type="match status" value="1"/>
</dbReference>
<evidence type="ECO:0000256" key="11">
    <source>
        <dbReference type="ARBA" id="ARBA00023316"/>
    </source>
</evidence>
<dbReference type="Gene3D" id="1.20.140.40">
    <property type="entry name" value="Invertase/pectin methylesterase inhibitor family protein"/>
    <property type="match status" value="1"/>
</dbReference>
<dbReference type="Gene3D" id="2.160.20.10">
    <property type="entry name" value="Single-stranded right-handed beta-helix, Pectin lyase-like"/>
    <property type="match status" value="1"/>
</dbReference>
<keyword evidence="8 14" id="KW-0732">Signal</keyword>
<protein>
    <recommendedName>
        <fullName evidence="5 14">Pectinesterase</fullName>
        <ecNumber evidence="5 14">3.1.1.11</ecNumber>
    </recommendedName>
</protein>
<comment type="similarity">
    <text evidence="4">In the C-terminal section; belongs to the pectinesterase family.</text>
</comment>
<dbReference type="Pfam" id="PF01095">
    <property type="entry name" value="Pectinesterase"/>
    <property type="match status" value="1"/>
</dbReference>
<dbReference type="PANTHER" id="PTHR31707">
    <property type="entry name" value="PECTINESTERASE"/>
    <property type="match status" value="1"/>
</dbReference>
<evidence type="ECO:0000256" key="8">
    <source>
        <dbReference type="ARBA" id="ARBA00022729"/>
    </source>
</evidence>
<evidence type="ECO:0000256" key="14">
    <source>
        <dbReference type="RuleBase" id="RU000589"/>
    </source>
</evidence>
<evidence type="ECO:0000256" key="5">
    <source>
        <dbReference type="ARBA" id="ARBA00013229"/>
    </source>
</evidence>
<comment type="function">
    <text evidence="14">Acts in the modification of cell walls via demethylesterification of cell wall pectin.</text>
</comment>
<comment type="catalytic activity">
    <reaction evidence="12 14">
        <text>[(1-&gt;4)-alpha-D-galacturonosyl methyl ester](n) + n H2O = [(1-&gt;4)-alpha-D-galacturonosyl](n) + n methanol + n H(+)</text>
        <dbReference type="Rhea" id="RHEA:22380"/>
        <dbReference type="Rhea" id="RHEA-COMP:14570"/>
        <dbReference type="Rhea" id="RHEA-COMP:14573"/>
        <dbReference type="ChEBI" id="CHEBI:15377"/>
        <dbReference type="ChEBI" id="CHEBI:15378"/>
        <dbReference type="ChEBI" id="CHEBI:17790"/>
        <dbReference type="ChEBI" id="CHEBI:140522"/>
        <dbReference type="ChEBI" id="CHEBI:140523"/>
        <dbReference type="EC" id="3.1.1.11"/>
    </reaction>
</comment>
<reference evidence="16 17" key="1">
    <citation type="journal article" date="2021" name="BMC Genomics">
        <title>Datura genome reveals duplications of psychoactive alkaloid biosynthetic genes and high mutation rate following tissue culture.</title>
        <authorList>
            <person name="Rajewski A."/>
            <person name="Carter-House D."/>
            <person name="Stajich J."/>
            <person name="Litt A."/>
        </authorList>
    </citation>
    <scope>NUCLEOTIDE SEQUENCE [LARGE SCALE GENOMIC DNA]</scope>
    <source>
        <strain evidence="16">AR-01</strain>
    </source>
</reference>
<comment type="subcellular location">
    <subcellularLocation>
        <location evidence="1 14">Secreted</location>
        <location evidence="1 14">Cell wall</location>
    </subcellularLocation>
</comment>
<dbReference type="PROSITE" id="PS00503">
    <property type="entry name" value="PECTINESTERASE_2"/>
    <property type="match status" value="1"/>
</dbReference>
<comment type="pathway">
    <text evidence="2 14">Glycan metabolism; pectin degradation; 2-dehydro-3-deoxy-D-gluconate from pectin: step 1/5.</text>
</comment>
<evidence type="ECO:0000256" key="2">
    <source>
        <dbReference type="ARBA" id="ARBA00005184"/>
    </source>
</evidence>
<dbReference type="InterPro" id="IPR012334">
    <property type="entry name" value="Pectin_lyas_fold"/>
</dbReference>
<organism evidence="16 17">
    <name type="scientific">Datura stramonium</name>
    <name type="common">Jimsonweed</name>
    <name type="synonym">Common thornapple</name>
    <dbReference type="NCBI Taxonomy" id="4076"/>
    <lineage>
        <taxon>Eukaryota</taxon>
        <taxon>Viridiplantae</taxon>
        <taxon>Streptophyta</taxon>
        <taxon>Embryophyta</taxon>
        <taxon>Tracheophyta</taxon>
        <taxon>Spermatophyta</taxon>
        <taxon>Magnoliopsida</taxon>
        <taxon>eudicotyledons</taxon>
        <taxon>Gunneridae</taxon>
        <taxon>Pentapetalae</taxon>
        <taxon>asterids</taxon>
        <taxon>lamiids</taxon>
        <taxon>Solanales</taxon>
        <taxon>Solanaceae</taxon>
        <taxon>Solanoideae</taxon>
        <taxon>Datureae</taxon>
        <taxon>Datura</taxon>
    </lineage>
</organism>
<evidence type="ECO:0000256" key="4">
    <source>
        <dbReference type="ARBA" id="ARBA00007786"/>
    </source>
</evidence>
<evidence type="ECO:0000256" key="9">
    <source>
        <dbReference type="ARBA" id="ARBA00022801"/>
    </source>
</evidence>
<evidence type="ECO:0000256" key="7">
    <source>
        <dbReference type="ARBA" id="ARBA00022525"/>
    </source>
</evidence>
<dbReference type="EMBL" id="JACEIK010002022">
    <property type="protein sequence ID" value="MCD9558510.1"/>
    <property type="molecule type" value="Genomic_DNA"/>
</dbReference>
<evidence type="ECO:0000256" key="12">
    <source>
        <dbReference type="ARBA" id="ARBA00047928"/>
    </source>
</evidence>
<feature type="active site" evidence="13">
    <location>
        <position position="393"/>
    </location>
</feature>
<gene>
    <name evidence="16" type="primary">PME12</name>
    <name evidence="16" type="ORF">HAX54_015909</name>
</gene>
<dbReference type="InterPro" id="IPR011050">
    <property type="entry name" value="Pectin_lyase_fold/virulence"/>
</dbReference>
<dbReference type="Proteomes" id="UP000823775">
    <property type="component" value="Unassembled WGS sequence"/>
</dbReference>
<comment type="similarity">
    <text evidence="3">In the N-terminal section; belongs to the PMEI family.</text>
</comment>
<dbReference type="PROSITE" id="PS00800">
    <property type="entry name" value="PECTINESTERASE_1"/>
    <property type="match status" value="1"/>
</dbReference>
<feature type="chain" id="PRO_5044985275" description="Pectinesterase" evidence="14">
    <location>
        <begin position="27"/>
        <end position="554"/>
    </location>
</feature>
<evidence type="ECO:0000259" key="15">
    <source>
        <dbReference type="SMART" id="SM00856"/>
    </source>
</evidence>
<comment type="caution">
    <text evidence="16">The sequence shown here is derived from an EMBL/GenBank/DDBJ whole genome shotgun (WGS) entry which is preliminary data.</text>
</comment>
<accession>A0ABS8UJ99</accession>
<dbReference type="EC" id="3.1.1.11" evidence="5 14"/>
<evidence type="ECO:0000256" key="3">
    <source>
        <dbReference type="ARBA" id="ARBA00006027"/>
    </source>
</evidence>
<proteinExistence type="inferred from homology"/>
<dbReference type="SUPFAM" id="SSF101148">
    <property type="entry name" value="Plant invertase/pectin methylesterase inhibitor"/>
    <property type="match status" value="1"/>
</dbReference>
<evidence type="ECO:0000313" key="17">
    <source>
        <dbReference type="Proteomes" id="UP000823775"/>
    </source>
</evidence>
<keyword evidence="10 14" id="KW-0063">Aspartyl esterase</keyword>
<keyword evidence="11 14" id="KW-0961">Cell wall biogenesis/degradation</keyword>
<dbReference type="InterPro" id="IPR000070">
    <property type="entry name" value="Pectinesterase_cat"/>
</dbReference>
<dbReference type="InterPro" id="IPR006501">
    <property type="entry name" value="Pectinesterase_inhib_dom"/>
</dbReference>
<dbReference type="InterPro" id="IPR033131">
    <property type="entry name" value="Pectinesterase_Asp_AS"/>
</dbReference>
<evidence type="ECO:0000256" key="1">
    <source>
        <dbReference type="ARBA" id="ARBA00004191"/>
    </source>
</evidence>
<feature type="domain" description="Pectinesterase inhibitor" evidence="15">
    <location>
        <begin position="36"/>
        <end position="189"/>
    </location>
</feature>
<keyword evidence="9 14" id="KW-0378">Hydrolase</keyword>
<sequence>MMSSSFSATKFFLLLMCSTSFITISAFNSSSTLNTTHISSLRSLCKSTPYPASCFNTHKLSISINISPNILNILLQSLEAALSGTGHLTTLFSSAVGSNLVEKQKGIVQDCKDLHQITISSLKKSVSRINTGSTINSKNLADAKAFLSAALTNKATCLEGLDSSTGSLKSTLINTLSSTYEHVSNSLSMLSKYSVKKQSALLHKQGNGNRRRRLLSASAPKWLSRKDRRILQSDDDYDQNDDLTFTVAADGSGNFTTISEAIDFAPNNSDDRIFLYIKEGIYQENVEIPSWKPNIVLLGDGSDVTVITGNRSVADGWTTFRSATVAVSGEGFLARDIMFENTAGPEKHQAVALRINADLAAVYRCTITGYQDTLYAHSFRQFYRECDIYGTVDYIFGNAAVVFQGCNIVSRLPMPGQFTVITAQSRDSPDEYTGISIQNCSILATEDLYSNSSTVSSYLGRPWRNYSRTVYLESYIDGFINPEGWKEWSGNQSLDTLYYGEYENSGPGSGIDNRVTWLGYHIMDYYDAANFTVSEFITGEEWLDSTSFPYDDGV</sequence>
<evidence type="ECO:0000256" key="6">
    <source>
        <dbReference type="ARBA" id="ARBA00022512"/>
    </source>
</evidence>
<keyword evidence="7 14" id="KW-0964">Secreted</keyword>